<dbReference type="VEuPathDB" id="FungiDB:P174DRAFT_378794"/>
<evidence type="ECO:0000259" key="5">
    <source>
        <dbReference type="Pfam" id="PF00171"/>
    </source>
</evidence>
<feature type="compositionally biased region" description="Basic and acidic residues" evidence="4">
    <location>
        <begin position="268"/>
        <end position="283"/>
    </location>
</feature>
<dbReference type="Gene3D" id="3.40.605.10">
    <property type="entry name" value="Aldehyde Dehydrogenase, Chain A, domain 1"/>
    <property type="match status" value="1"/>
</dbReference>
<evidence type="ECO:0000256" key="2">
    <source>
        <dbReference type="ARBA" id="ARBA00024226"/>
    </source>
</evidence>
<keyword evidence="7" id="KW-1185">Reference proteome</keyword>
<evidence type="ECO:0000256" key="3">
    <source>
        <dbReference type="ARBA" id="ARBA00049194"/>
    </source>
</evidence>
<dbReference type="PANTHER" id="PTHR11699">
    <property type="entry name" value="ALDEHYDE DEHYDROGENASE-RELATED"/>
    <property type="match status" value="1"/>
</dbReference>
<dbReference type="InterPro" id="IPR016163">
    <property type="entry name" value="Ald_DH_C"/>
</dbReference>
<dbReference type="InterPro" id="IPR015590">
    <property type="entry name" value="Aldehyde_DH_dom"/>
</dbReference>
<evidence type="ECO:0000313" key="7">
    <source>
        <dbReference type="Proteomes" id="UP000234474"/>
    </source>
</evidence>
<evidence type="ECO:0000256" key="4">
    <source>
        <dbReference type="SAM" id="MobiDB-lite"/>
    </source>
</evidence>
<dbReference type="GO" id="GO:0004029">
    <property type="term" value="F:aldehyde dehydrogenase (NAD+) activity"/>
    <property type="evidence" value="ECO:0007669"/>
    <property type="project" value="UniProtKB-EC"/>
</dbReference>
<feature type="non-terminal residue" evidence="6">
    <location>
        <position position="1"/>
    </location>
</feature>
<dbReference type="InterPro" id="IPR016161">
    <property type="entry name" value="Ald_DH/histidinol_DH"/>
</dbReference>
<organism evidence="6 7">
    <name type="scientific">Aspergillus novofumigatus (strain IBT 16806)</name>
    <dbReference type="NCBI Taxonomy" id="1392255"/>
    <lineage>
        <taxon>Eukaryota</taxon>
        <taxon>Fungi</taxon>
        <taxon>Dikarya</taxon>
        <taxon>Ascomycota</taxon>
        <taxon>Pezizomycotina</taxon>
        <taxon>Eurotiomycetes</taxon>
        <taxon>Eurotiomycetidae</taxon>
        <taxon>Eurotiales</taxon>
        <taxon>Aspergillaceae</taxon>
        <taxon>Aspergillus</taxon>
        <taxon>Aspergillus subgen. Fumigati</taxon>
    </lineage>
</organism>
<evidence type="ECO:0000256" key="1">
    <source>
        <dbReference type="ARBA" id="ARBA00009986"/>
    </source>
</evidence>
<comment type="catalytic activity">
    <reaction evidence="3">
        <text>an aldehyde + NAD(+) + H2O = a carboxylate + NADH + 2 H(+)</text>
        <dbReference type="Rhea" id="RHEA:16185"/>
        <dbReference type="ChEBI" id="CHEBI:15377"/>
        <dbReference type="ChEBI" id="CHEBI:15378"/>
        <dbReference type="ChEBI" id="CHEBI:17478"/>
        <dbReference type="ChEBI" id="CHEBI:29067"/>
        <dbReference type="ChEBI" id="CHEBI:57540"/>
        <dbReference type="ChEBI" id="CHEBI:57945"/>
        <dbReference type="EC" id="1.2.1.3"/>
    </reaction>
</comment>
<dbReference type="Pfam" id="PF00171">
    <property type="entry name" value="Aldedh"/>
    <property type="match status" value="1"/>
</dbReference>
<dbReference type="EC" id="1.2.1.3" evidence="2"/>
<comment type="caution">
    <text evidence="6">The sequence shown here is derived from an EMBL/GenBank/DDBJ whole genome shotgun (WGS) entry which is preliminary data.</text>
</comment>
<proteinExistence type="inferred from homology"/>
<dbReference type="Gene3D" id="3.40.309.10">
    <property type="entry name" value="Aldehyde Dehydrogenase, Chain A, domain 2"/>
    <property type="match status" value="1"/>
</dbReference>
<comment type="similarity">
    <text evidence="1">Belongs to the aldehyde dehydrogenase family.</text>
</comment>
<dbReference type="EMBL" id="MSZS01000010">
    <property type="protein sequence ID" value="PKX89394.1"/>
    <property type="molecule type" value="Genomic_DNA"/>
</dbReference>
<dbReference type="OrthoDB" id="310895at2759"/>
<name>A0A2I1BVJ8_ASPN1</name>
<protein>
    <recommendedName>
        <fullName evidence="2">aldehyde dehydrogenase (NAD(+))</fullName>
        <ecNumber evidence="2">1.2.1.3</ecNumber>
    </recommendedName>
</protein>
<accession>A0A2I1BVJ8</accession>
<feature type="region of interest" description="Disordered" evidence="4">
    <location>
        <begin position="265"/>
        <end position="289"/>
    </location>
</feature>
<dbReference type="InterPro" id="IPR016162">
    <property type="entry name" value="Ald_DH_N"/>
</dbReference>
<sequence>LLNCLELVQSLLPPGVVQVLADVNDPGIAHISFTGSSATGKNIMYAAAKTLKWVALELGGHNAAIILPDVDIEKVARPVAMGTWWTSGQSCVAVKRVYIDGSIYERFMRAPLDFARSQFTVGCSGVDGATVMGLSQNKMQYQKLRELIESCRREGCTISLDEPHTAKDDLERQSLESGFFLWPTIVDNPPADSPLVSEERFGGLYYRQVRGTRPIIPCMPSSDIDAVIAAANSTSTGLSASVWGKHAETTQRIADSLDVGTVFVDGPSRPDPRVPFSGRKETELGSSMD</sequence>
<dbReference type="RefSeq" id="XP_024677989.1">
    <property type="nucleotide sequence ID" value="XM_024822864.1"/>
</dbReference>
<gene>
    <name evidence="6" type="ORF">P174DRAFT_378794</name>
</gene>
<dbReference type="Proteomes" id="UP000234474">
    <property type="component" value="Unassembled WGS sequence"/>
</dbReference>
<dbReference type="OMA" id="CISEFER"/>
<evidence type="ECO:0000313" key="6">
    <source>
        <dbReference type="EMBL" id="PKX89394.1"/>
    </source>
</evidence>
<dbReference type="GeneID" id="36530190"/>
<reference evidence="7" key="1">
    <citation type="journal article" date="2018" name="Proc. Natl. Acad. Sci. U.S.A.">
        <title>Linking secondary metabolites to gene clusters through genome sequencing of six diverse Aspergillus species.</title>
        <authorList>
            <person name="Kaerboelling I."/>
            <person name="Vesth T.C."/>
            <person name="Frisvad J.C."/>
            <person name="Nybo J.L."/>
            <person name="Theobald S."/>
            <person name="Kuo A."/>
            <person name="Bowyer P."/>
            <person name="Matsuda Y."/>
            <person name="Mondo S."/>
            <person name="Lyhne E.K."/>
            <person name="Kogle M.E."/>
            <person name="Clum A."/>
            <person name="Lipzen A."/>
            <person name="Salamov A."/>
            <person name="Ngan C.Y."/>
            <person name="Daum C."/>
            <person name="Chiniquy J."/>
            <person name="Barry K."/>
            <person name="LaButti K."/>
            <person name="Haridas S."/>
            <person name="Simmons B.A."/>
            <person name="Magnuson J.K."/>
            <person name="Mortensen U.H."/>
            <person name="Larsen T.O."/>
            <person name="Grigoriev I.V."/>
            <person name="Baker S.E."/>
            <person name="Andersen M.R."/>
        </authorList>
    </citation>
    <scope>NUCLEOTIDE SEQUENCE [LARGE SCALE GENOMIC DNA]</scope>
    <source>
        <strain evidence="7">IBT 16806</strain>
    </source>
</reference>
<dbReference type="AlphaFoldDB" id="A0A2I1BVJ8"/>
<feature type="domain" description="Aldehyde dehydrogenase" evidence="5">
    <location>
        <begin position="6"/>
        <end position="286"/>
    </location>
</feature>
<dbReference type="STRING" id="1392255.A0A2I1BVJ8"/>
<dbReference type="SUPFAM" id="SSF53720">
    <property type="entry name" value="ALDH-like"/>
    <property type="match status" value="1"/>
</dbReference>